<feature type="compositionally biased region" description="Polar residues" evidence="1">
    <location>
        <begin position="671"/>
        <end position="680"/>
    </location>
</feature>
<dbReference type="AlphaFoldDB" id="A0A4S4N2K5"/>
<dbReference type="OrthoDB" id="3264780at2759"/>
<feature type="compositionally biased region" description="Pro residues" evidence="1">
    <location>
        <begin position="692"/>
        <end position="703"/>
    </location>
</feature>
<protein>
    <submittedName>
        <fullName evidence="2">Uncharacterized protein</fullName>
    </submittedName>
</protein>
<evidence type="ECO:0000313" key="2">
    <source>
        <dbReference type="EMBL" id="THH33184.1"/>
    </source>
</evidence>
<feature type="region of interest" description="Disordered" evidence="1">
    <location>
        <begin position="671"/>
        <end position="703"/>
    </location>
</feature>
<feature type="compositionally biased region" description="Polar residues" evidence="1">
    <location>
        <begin position="10"/>
        <end position="21"/>
    </location>
</feature>
<feature type="region of interest" description="Disordered" evidence="1">
    <location>
        <begin position="295"/>
        <end position="336"/>
    </location>
</feature>
<feature type="compositionally biased region" description="Pro residues" evidence="1">
    <location>
        <begin position="54"/>
        <end position="71"/>
    </location>
</feature>
<feature type="region of interest" description="Disordered" evidence="1">
    <location>
        <begin position="433"/>
        <end position="470"/>
    </location>
</feature>
<dbReference type="Proteomes" id="UP000308730">
    <property type="component" value="Unassembled WGS sequence"/>
</dbReference>
<sequence>MQQHIPERPPNTSSHASSRSGTPAVAPRAARAPRKPTRRVANRSEASSNASTPRPTPPPIPLPNALEPPPSNFLRNQQALLGLAGLVGGVNPANLALPRGSSANNPIVVDDSEDTPTIGRRPPQSYYSMAGPVVYPAVVPAPSSDDIIQTLIKQKNVFPVVGALLSLVARTSEGQSIWSQYHAQPSGFHRPYVNGPDFVQTSKRRKVNDVPAGAADWDVPYPFHTGEGPANYRANWERHRSKQLIEDLIGLVKSAARKAAAKNYYKMQQQQALPAVMETEPGKVFRHYRPETLRYGLEPGQAPPAPTQNVPVPPTPSSGSTSAPAPTFAFGPSTPPAPSIDELLSAMMAGTVPESSSTSLHINNVFPASSSPPSAYSSTSALYSSSATASSSSLSASASISPPSNDLAPELQPNIDDFLAMIDSLPQGELSGLFTSEDMFDPSTLGPIPSPSNGDSATSLPPRFTEAPPPAIDFSDPFLASIDPVLLGFSVPPSGSSSIDVHTETVKGRSVSTGPPPTPNLVGSPLSLDHDEYDPPTPNWECAFPEPDVAGGEGGVSEDMRMSAVGEIGASDGASRYEGACLKGGNLRKRVLMKGLVRSAEGLLVKRDKGKGREIGLPVSATSGHQFPLDADVVMQDFGPAHDGYGIPGSQFTFFATVPQQSQLENLNTTYHTPIQTSPPAQYAPIASTSTAPPPSSEPPLPFPLSLAIPILQVTQSSSTRSSSSASPSSQASQYKTHKQETLKRARAMRAQIVSEIQRAKVELWETAMEGGCLVVLGKEVAKEQKGKEKA</sequence>
<evidence type="ECO:0000313" key="3">
    <source>
        <dbReference type="Proteomes" id="UP000308730"/>
    </source>
</evidence>
<reference evidence="2 3" key="1">
    <citation type="submission" date="2019-02" db="EMBL/GenBank/DDBJ databases">
        <title>Genome sequencing of the rare red list fungi Antrodiella citrinella (Flaviporus citrinellus).</title>
        <authorList>
            <person name="Buettner E."/>
            <person name="Kellner H."/>
        </authorList>
    </citation>
    <scope>NUCLEOTIDE SEQUENCE [LARGE SCALE GENOMIC DNA]</scope>
    <source>
        <strain evidence="2 3">DSM 108506</strain>
    </source>
</reference>
<feature type="compositionally biased region" description="Pro residues" evidence="1">
    <location>
        <begin position="301"/>
        <end position="316"/>
    </location>
</feature>
<dbReference type="EMBL" id="SGPM01000009">
    <property type="protein sequence ID" value="THH33184.1"/>
    <property type="molecule type" value="Genomic_DNA"/>
</dbReference>
<accession>A0A4S4N2K5</accession>
<keyword evidence="3" id="KW-1185">Reference proteome</keyword>
<name>A0A4S4N2K5_9APHY</name>
<feature type="compositionally biased region" description="Basic residues" evidence="1">
    <location>
        <begin position="31"/>
        <end position="41"/>
    </location>
</feature>
<organism evidence="2 3">
    <name type="scientific">Antrodiella citrinella</name>
    <dbReference type="NCBI Taxonomy" id="2447956"/>
    <lineage>
        <taxon>Eukaryota</taxon>
        <taxon>Fungi</taxon>
        <taxon>Dikarya</taxon>
        <taxon>Basidiomycota</taxon>
        <taxon>Agaricomycotina</taxon>
        <taxon>Agaricomycetes</taxon>
        <taxon>Polyporales</taxon>
        <taxon>Steccherinaceae</taxon>
        <taxon>Antrodiella</taxon>
    </lineage>
</organism>
<comment type="caution">
    <text evidence="2">The sequence shown here is derived from an EMBL/GenBank/DDBJ whole genome shotgun (WGS) entry which is preliminary data.</text>
</comment>
<evidence type="ECO:0000256" key="1">
    <source>
        <dbReference type="SAM" id="MobiDB-lite"/>
    </source>
</evidence>
<feature type="compositionally biased region" description="Low complexity" evidence="1">
    <location>
        <begin position="317"/>
        <end position="327"/>
    </location>
</feature>
<feature type="region of interest" description="Disordered" evidence="1">
    <location>
        <begin position="717"/>
        <end position="743"/>
    </location>
</feature>
<proteinExistence type="predicted"/>
<feature type="region of interest" description="Disordered" evidence="1">
    <location>
        <begin position="1"/>
        <end position="73"/>
    </location>
</feature>
<gene>
    <name evidence="2" type="ORF">EUX98_g966</name>
</gene>
<feature type="compositionally biased region" description="Low complexity" evidence="1">
    <location>
        <begin position="717"/>
        <end position="734"/>
    </location>
</feature>